<evidence type="ECO:0000256" key="7">
    <source>
        <dbReference type="ARBA" id="ARBA00023136"/>
    </source>
</evidence>
<sequence length="182" mass="20966">MYNQLQRLNGVATFALTVAFCLFVAISYVSDYTRPVDQGTAQVTVRGIKVQRGPTFPDAYDPKSRQSHYARLAMDIEVDLTRLFDWNTKQVFLMAVAEYATPTHPVNQVVLWDSIIQSPEDAEFKLKKYRNKYQFKDFTEKFGTKTANLTVYWDVTPYVGFLQTTRLGQTSQTFTIPEVSYK</sequence>
<evidence type="ECO:0000256" key="5">
    <source>
        <dbReference type="ARBA" id="ARBA00022968"/>
    </source>
</evidence>
<evidence type="ECO:0000256" key="10">
    <source>
        <dbReference type="SAM" id="Phobius"/>
    </source>
</evidence>
<dbReference type="OrthoDB" id="10261524at2759"/>
<organism evidence="11 12">
    <name type="scientific">Dimargaris verticillata</name>
    <dbReference type="NCBI Taxonomy" id="2761393"/>
    <lineage>
        <taxon>Eukaryota</taxon>
        <taxon>Fungi</taxon>
        <taxon>Fungi incertae sedis</taxon>
        <taxon>Zoopagomycota</taxon>
        <taxon>Kickxellomycotina</taxon>
        <taxon>Dimargaritomycetes</taxon>
        <taxon>Dimargaritales</taxon>
        <taxon>Dimargaritaceae</taxon>
        <taxon>Dimargaris</taxon>
    </lineage>
</organism>
<comment type="subcellular location">
    <subcellularLocation>
        <location evidence="1">Endoplasmic reticulum membrane</location>
        <topology evidence="1">Single-pass type II membrane protein</topology>
    </subcellularLocation>
</comment>
<evidence type="ECO:0000256" key="8">
    <source>
        <dbReference type="ARBA" id="ARBA00045670"/>
    </source>
</evidence>
<evidence type="ECO:0000256" key="6">
    <source>
        <dbReference type="ARBA" id="ARBA00022989"/>
    </source>
</evidence>
<keyword evidence="6 10" id="KW-1133">Transmembrane helix</keyword>
<evidence type="ECO:0000256" key="1">
    <source>
        <dbReference type="ARBA" id="ARBA00004648"/>
    </source>
</evidence>
<keyword evidence="12" id="KW-1185">Reference proteome</keyword>
<dbReference type="GO" id="GO:0045047">
    <property type="term" value="P:protein targeting to ER"/>
    <property type="evidence" value="ECO:0007669"/>
    <property type="project" value="TreeGrafter"/>
</dbReference>
<dbReference type="GO" id="GO:0005787">
    <property type="term" value="C:signal peptidase complex"/>
    <property type="evidence" value="ECO:0007669"/>
    <property type="project" value="UniProtKB-UniRule"/>
</dbReference>
<evidence type="ECO:0000256" key="4">
    <source>
        <dbReference type="ARBA" id="ARBA00022824"/>
    </source>
</evidence>
<keyword evidence="3 10" id="KW-0812">Transmembrane</keyword>
<keyword evidence="5" id="KW-0735">Signal-anchor</keyword>
<dbReference type="Pfam" id="PF04573">
    <property type="entry name" value="SPC22"/>
    <property type="match status" value="1"/>
</dbReference>
<dbReference type="PANTHER" id="PTHR12804">
    <property type="entry name" value="MICROSOMAL SIGNAL PEPTIDASE 23 KD SUBUNIT SPC22/23"/>
    <property type="match status" value="1"/>
</dbReference>
<protein>
    <recommendedName>
        <fullName evidence="9">Signal peptidase subunit 3</fullName>
    </recommendedName>
</protein>
<dbReference type="EMBL" id="JANBQB010000597">
    <property type="protein sequence ID" value="KAJ1974863.1"/>
    <property type="molecule type" value="Genomic_DNA"/>
</dbReference>
<feature type="transmembrane region" description="Helical" evidence="10">
    <location>
        <begin position="12"/>
        <end position="30"/>
    </location>
</feature>
<comment type="similarity">
    <text evidence="2 9">Belongs to the SPCS3 family.</text>
</comment>
<evidence type="ECO:0000313" key="12">
    <source>
        <dbReference type="Proteomes" id="UP001151582"/>
    </source>
</evidence>
<dbReference type="InterPro" id="IPR007653">
    <property type="entry name" value="SPC3"/>
</dbReference>
<gene>
    <name evidence="11" type="primary">SPC3</name>
    <name evidence="11" type="ORF">H4R34_004556</name>
</gene>
<accession>A0A9W8EBK5</accession>
<reference evidence="11" key="1">
    <citation type="submission" date="2022-07" db="EMBL/GenBank/DDBJ databases">
        <title>Phylogenomic reconstructions and comparative analyses of Kickxellomycotina fungi.</title>
        <authorList>
            <person name="Reynolds N.K."/>
            <person name="Stajich J.E."/>
            <person name="Barry K."/>
            <person name="Grigoriev I.V."/>
            <person name="Crous P."/>
            <person name="Smith M.E."/>
        </authorList>
    </citation>
    <scope>NUCLEOTIDE SEQUENCE</scope>
    <source>
        <strain evidence="11">RSA 567</strain>
    </source>
</reference>
<evidence type="ECO:0000256" key="9">
    <source>
        <dbReference type="PIRNR" id="PIRNR016089"/>
    </source>
</evidence>
<evidence type="ECO:0000256" key="2">
    <source>
        <dbReference type="ARBA" id="ARBA00009289"/>
    </source>
</evidence>
<proteinExistence type="inferred from homology"/>
<dbReference type="GO" id="GO:0006465">
    <property type="term" value="P:signal peptide processing"/>
    <property type="evidence" value="ECO:0007669"/>
    <property type="project" value="UniProtKB-UniRule"/>
</dbReference>
<evidence type="ECO:0000313" key="11">
    <source>
        <dbReference type="EMBL" id="KAJ1974863.1"/>
    </source>
</evidence>
<comment type="function">
    <text evidence="8">Essential component of the signal peptidase complex (SPC) which catalyzes the cleavage of N-terminal signal sequences from nascent proteins as they are translocated into the lumen of the endoplasmic reticulum. Essential for the SPC catalytic activity, possibly by stabilizing and positioning the active center of the complex close to the lumenal surface. Essential for viability.</text>
</comment>
<dbReference type="PIRSF" id="PIRSF016089">
    <property type="entry name" value="SPC22"/>
    <property type="match status" value="1"/>
</dbReference>
<comment type="caution">
    <text evidence="11">The sequence shown here is derived from an EMBL/GenBank/DDBJ whole genome shotgun (WGS) entry which is preliminary data.</text>
</comment>
<dbReference type="Proteomes" id="UP001151582">
    <property type="component" value="Unassembled WGS sequence"/>
</dbReference>
<dbReference type="PANTHER" id="PTHR12804:SF0">
    <property type="entry name" value="SIGNAL PEPTIDASE COMPLEX SUBUNIT 3"/>
    <property type="match status" value="1"/>
</dbReference>
<keyword evidence="4 9" id="KW-0256">Endoplasmic reticulum</keyword>
<keyword evidence="7 9" id="KW-0472">Membrane</keyword>
<evidence type="ECO:0000256" key="3">
    <source>
        <dbReference type="ARBA" id="ARBA00022692"/>
    </source>
</evidence>
<dbReference type="AlphaFoldDB" id="A0A9W8EBK5"/>
<name>A0A9W8EBK5_9FUNG</name>